<dbReference type="InterPro" id="IPR002130">
    <property type="entry name" value="Cyclophilin-type_PPIase_dom"/>
</dbReference>
<feature type="domain" description="PPIase cyclophilin-type" evidence="11">
    <location>
        <begin position="10"/>
        <end position="178"/>
    </location>
</feature>
<dbReference type="GO" id="GO:0005634">
    <property type="term" value="C:nucleus"/>
    <property type="evidence" value="ECO:0007669"/>
    <property type="project" value="UniProtKB-SubCell"/>
</dbReference>
<proteinExistence type="inferred from homology"/>
<dbReference type="Pfam" id="PF00076">
    <property type="entry name" value="RRM_1"/>
    <property type="match status" value="1"/>
</dbReference>
<feature type="domain" description="RRM" evidence="12">
    <location>
        <begin position="244"/>
        <end position="323"/>
    </location>
</feature>
<comment type="subcellular location">
    <subcellularLocation>
        <location evidence="3 10">Nucleus</location>
    </subcellularLocation>
</comment>
<accession>A0A0V1Q0J2</accession>
<reference evidence="13 14" key="1">
    <citation type="submission" date="2015-11" db="EMBL/GenBank/DDBJ databases">
        <title>The genome of Debaryomyces fabryi.</title>
        <authorList>
            <person name="Tafer H."/>
            <person name="Lopandic K."/>
        </authorList>
    </citation>
    <scope>NUCLEOTIDE SEQUENCE [LARGE SCALE GENOMIC DNA]</scope>
    <source>
        <strain evidence="13 14">CBS 789</strain>
    </source>
</reference>
<evidence type="ECO:0000256" key="9">
    <source>
        <dbReference type="PROSITE-ProRule" id="PRU00176"/>
    </source>
</evidence>
<keyword evidence="7 10" id="KW-0413">Isomerase</keyword>
<dbReference type="GO" id="GO:0003755">
    <property type="term" value="F:peptidyl-prolyl cis-trans isomerase activity"/>
    <property type="evidence" value="ECO:0007669"/>
    <property type="project" value="UniProtKB-UniRule"/>
</dbReference>
<dbReference type="SUPFAM" id="SSF54928">
    <property type="entry name" value="RNA-binding domain, RBD"/>
    <property type="match status" value="1"/>
</dbReference>
<dbReference type="PROSITE" id="PS50102">
    <property type="entry name" value="RRM"/>
    <property type="match status" value="1"/>
</dbReference>
<dbReference type="GeneID" id="26839487"/>
<dbReference type="Gene3D" id="3.30.70.330">
    <property type="match status" value="1"/>
</dbReference>
<comment type="similarity">
    <text evidence="4 10">Belongs to the cyclophilin-type PPIase family. PPIL4 subfamily.</text>
</comment>
<dbReference type="InterPro" id="IPR035542">
    <property type="entry name" value="CRIP"/>
</dbReference>
<dbReference type="Proteomes" id="UP000054251">
    <property type="component" value="Unassembled WGS sequence"/>
</dbReference>
<organism evidence="13 14">
    <name type="scientific">Debaryomyces fabryi</name>
    <dbReference type="NCBI Taxonomy" id="58627"/>
    <lineage>
        <taxon>Eukaryota</taxon>
        <taxon>Fungi</taxon>
        <taxon>Dikarya</taxon>
        <taxon>Ascomycota</taxon>
        <taxon>Saccharomycotina</taxon>
        <taxon>Pichiomycetes</taxon>
        <taxon>Debaryomycetaceae</taxon>
        <taxon>Debaryomyces</taxon>
    </lineage>
</organism>
<dbReference type="InterPro" id="IPR012677">
    <property type="entry name" value="Nucleotide-bd_a/b_plait_sf"/>
</dbReference>
<evidence type="ECO:0000256" key="7">
    <source>
        <dbReference type="ARBA" id="ARBA00023235"/>
    </source>
</evidence>
<dbReference type="SMART" id="SM00360">
    <property type="entry name" value="RRM"/>
    <property type="match status" value="1"/>
</dbReference>
<comment type="function">
    <text evidence="2 10">PPIases accelerate the folding of proteins. It catalyzes the cis-trans isomerization of proline imidic peptide bonds in oligopeptides.</text>
</comment>
<evidence type="ECO:0000313" key="14">
    <source>
        <dbReference type="Proteomes" id="UP000054251"/>
    </source>
</evidence>
<dbReference type="SUPFAM" id="SSF50891">
    <property type="entry name" value="Cyclophilin-like"/>
    <property type="match status" value="1"/>
</dbReference>
<evidence type="ECO:0000256" key="4">
    <source>
        <dbReference type="ARBA" id="ARBA00010739"/>
    </source>
</evidence>
<dbReference type="PANTHER" id="PTHR45843:SF1">
    <property type="entry name" value="PEPTIDYL-PROLYL CIS-TRANS ISOMERASE-LIKE 4"/>
    <property type="match status" value="1"/>
</dbReference>
<dbReference type="AlphaFoldDB" id="A0A0V1Q0J2"/>
<evidence type="ECO:0000259" key="12">
    <source>
        <dbReference type="PROSITE" id="PS50102"/>
    </source>
</evidence>
<protein>
    <recommendedName>
        <fullName evidence="10">Peptidyl-prolyl cis-trans isomerase</fullName>
        <shortName evidence="10">PPIase</shortName>
        <ecNumber evidence="10">5.2.1.8</ecNumber>
    </recommendedName>
</protein>
<sequence length="331" mass="37578">MSVLLETTEGNLVIDLFVDEQPLACYNFLKLCKLNYYFFTPFYDLHKDLIVTSGDPDYPESTDGNAINNFGDVSINEVSIKQNKYLPIPNTQHEYGDNGIGLVSFVTKKDIDGKKLVIGSQFTISLTADVANLKSFNQVYFGKVVEGFQVLEKINLSVVENMETRRLLKDIRITHTHNIYDPYVDPSFMDKKKSTELPSDTQIANMRIPELVSEAKLEDSSTYLALALELMNDLPHYQIKPSPRTLFIAKLNPITTSESLSIIFSRFGNVINCNVVEDRKTNKSLCYGFVEFEDKQQADRAYSKLKDGCIIDGRNVVIDFSQSVKNMKLQR</sequence>
<name>A0A0V1Q0J2_9ASCO</name>
<evidence type="ECO:0000259" key="11">
    <source>
        <dbReference type="PROSITE" id="PS50072"/>
    </source>
</evidence>
<dbReference type="EMBL" id="LMYN01000043">
    <property type="protein sequence ID" value="KSA01797.1"/>
    <property type="molecule type" value="Genomic_DNA"/>
</dbReference>
<evidence type="ECO:0000256" key="2">
    <source>
        <dbReference type="ARBA" id="ARBA00002388"/>
    </source>
</evidence>
<keyword evidence="14" id="KW-1185">Reference proteome</keyword>
<dbReference type="Gene3D" id="2.40.100.10">
    <property type="entry name" value="Cyclophilin-like"/>
    <property type="match status" value="1"/>
</dbReference>
<dbReference type="InterPro" id="IPR000504">
    <property type="entry name" value="RRM_dom"/>
</dbReference>
<evidence type="ECO:0000256" key="10">
    <source>
        <dbReference type="RuleBase" id="RU365081"/>
    </source>
</evidence>
<evidence type="ECO:0000256" key="5">
    <source>
        <dbReference type="ARBA" id="ARBA00022884"/>
    </source>
</evidence>
<dbReference type="GO" id="GO:0003723">
    <property type="term" value="F:RNA binding"/>
    <property type="evidence" value="ECO:0007669"/>
    <property type="project" value="UniProtKB-UniRule"/>
</dbReference>
<dbReference type="OrthoDB" id="2083at2759"/>
<dbReference type="EC" id="5.2.1.8" evidence="10"/>
<comment type="caution">
    <text evidence="13">The sequence shown here is derived from an EMBL/GenBank/DDBJ whole genome shotgun (WGS) entry which is preliminary data.</text>
</comment>
<dbReference type="InterPro" id="IPR035979">
    <property type="entry name" value="RBD_domain_sf"/>
</dbReference>
<comment type="catalytic activity">
    <reaction evidence="1 10">
        <text>[protein]-peptidylproline (omega=180) = [protein]-peptidylproline (omega=0)</text>
        <dbReference type="Rhea" id="RHEA:16237"/>
        <dbReference type="Rhea" id="RHEA-COMP:10747"/>
        <dbReference type="Rhea" id="RHEA-COMP:10748"/>
        <dbReference type="ChEBI" id="CHEBI:83833"/>
        <dbReference type="ChEBI" id="CHEBI:83834"/>
        <dbReference type="EC" id="5.2.1.8"/>
    </reaction>
</comment>
<evidence type="ECO:0000256" key="6">
    <source>
        <dbReference type="ARBA" id="ARBA00023110"/>
    </source>
</evidence>
<dbReference type="InterPro" id="IPR029000">
    <property type="entry name" value="Cyclophilin-like_dom_sf"/>
</dbReference>
<dbReference type="Pfam" id="PF00160">
    <property type="entry name" value="Pro_isomerase"/>
    <property type="match status" value="1"/>
</dbReference>
<evidence type="ECO:0000256" key="3">
    <source>
        <dbReference type="ARBA" id="ARBA00004123"/>
    </source>
</evidence>
<evidence type="ECO:0000313" key="13">
    <source>
        <dbReference type="EMBL" id="KSA01797.1"/>
    </source>
</evidence>
<dbReference type="PROSITE" id="PS50072">
    <property type="entry name" value="CSA_PPIASE_2"/>
    <property type="match status" value="1"/>
</dbReference>
<keyword evidence="6 10" id="KW-0697">Rotamase</keyword>
<evidence type="ECO:0000256" key="1">
    <source>
        <dbReference type="ARBA" id="ARBA00000971"/>
    </source>
</evidence>
<dbReference type="RefSeq" id="XP_015467899.1">
    <property type="nucleotide sequence ID" value="XM_015611308.1"/>
</dbReference>
<keyword evidence="8 10" id="KW-0539">Nucleus</keyword>
<dbReference type="PANTHER" id="PTHR45843">
    <property type="entry name" value="PEPTIDYL-PROLYL CIS-TRANS ISOMERASE-LIKE 4"/>
    <property type="match status" value="1"/>
</dbReference>
<gene>
    <name evidence="13" type="ORF">AC631_02478</name>
</gene>
<evidence type="ECO:0000256" key="8">
    <source>
        <dbReference type="ARBA" id="ARBA00023242"/>
    </source>
</evidence>
<keyword evidence="5 9" id="KW-0694">RNA-binding</keyword>